<feature type="transmembrane region" description="Helical" evidence="1">
    <location>
        <begin position="47"/>
        <end position="68"/>
    </location>
</feature>
<keyword evidence="1" id="KW-1133">Transmembrane helix</keyword>
<proteinExistence type="predicted"/>
<organism evidence="2">
    <name type="scientific">hydrothermal vent metagenome</name>
    <dbReference type="NCBI Taxonomy" id="652676"/>
    <lineage>
        <taxon>unclassified sequences</taxon>
        <taxon>metagenomes</taxon>
        <taxon>ecological metagenomes</taxon>
    </lineage>
</organism>
<keyword evidence="1" id="KW-0812">Transmembrane</keyword>
<name>A0A3B0XNZ5_9ZZZZ</name>
<reference evidence="2" key="1">
    <citation type="submission" date="2018-06" db="EMBL/GenBank/DDBJ databases">
        <authorList>
            <person name="Zhirakovskaya E."/>
        </authorList>
    </citation>
    <scope>NUCLEOTIDE SEQUENCE</scope>
</reference>
<feature type="transmembrane region" description="Helical" evidence="1">
    <location>
        <begin position="7"/>
        <end position="27"/>
    </location>
</feature>
<keyword evidence="1" id="KW-0472">Membrane</keyword>
<evidence type="ECO:0000313" key="2">
    <source>
        <dbReference type="EMBL" id="VAW63609.1"/>
    </source>
</evidence>
<dbReference type="EMBL" id="UOFH01000253">
    <property type="protein sequence ID" value="VAW63609.1"/>
    <property type="molecule type" value="Genomic_DNA"/>
</dbReference>
<gene>
    <name evidence="2" type="ORF">MNBD_GAMMA08-115</name>
</gene>
<protein>
    <submittedName>
        <fullName evidence="2">Uncharacterized protein</fullName>
    </submittedName>
</protein>
<dbReference type="AlphaFoldDB" id="A0A3B0XNZ5"/>
<accession>A0A3B0XNZ5</accession>
<sequence>MKKTGIFIILLILATALWYGSIVFLSGKSSIGNIAITSDNIFTLSHSLLLILFLTAVSYALVLLTLNVKFNQLAFEKNVQSSNMHLEIIALSSLIDECDTTLHRYDRWEEAGIKGDYMNAKTSVRDKMNLYRENLEKKYDDIQQLAFDKS</sequence>
<evidence type="ECO:0000256" key="1">
    <source>
        <dbReference type="SAM" id="Phobius"/>
    </source>
</evidence>